<evidence type="ECO:0000256" key="1">
    <source>
        <dbReference type="ARBA" id="ARBA00008833"/>
    </source>
</evidence>
<dbReference type="InterPro" id="IPR013320">
    <property type="entry name" value="ConA-like_dom_sf"/>
</dbReference>
<dbReference type="RefSeq" id="WP_270037695.1">
    <property type="nucleotide sequence ID" value="NZ_JAPDOD010000001.1"/>
</dbReference>
<dbReference type="Gene3D" id="3.90.1330.10">
    <property type="entry name" value="Alpha-glucuronidase, C-terminal domain"/>
    <property type="match status" value="1"/>
</dbReference>
<evidence type="ECO:0000313" key="14">
    <source>
        <dbReference type="Proteomes" id="UP001149140"/>
    </source>
</evidence>
<dbReference type="Pfam" id="PF17851">
    <property type="entry name" value="GH43_C2"/>
    <property type="match status" value="1"/>
</dbReference>
<dbReference type="GO" id="GO:0005576">
    <property type="term" value="C:extracellular region"/>
    <property type="evidence" value="ECO:0007669"/>
    <property type="project" value="InterPro"/>
</dbReference>
<dbReference type="Pfam" id="PF07488">
    <property type="entry name" value="Glyco_hydro_67M"/>
    <property type="match status" value="1"/>
</dbReference>
<feature type="domain" description="Alpha glucuronidase N-terminal" evidence="9">
    <location>
        <begin position="91"/>
        <end position="181"/>
    </location>
</feature>
<sequence length="1259" mass="134520">MGRRGTQTLVCAAVAALSLFAPAVASAAPDDTYSGSEMWLHYVPVSDPALLAQYKASATTIVVDNADQNKVFRATANLRMETGSAEKLEETSLQAARDELVRGLGGLLGQTVPVQAGSSAGGVPDGAIIVGTRASSDAVSQAFSAADVNAVGDEGYLIRTVGKTTVIAGKTEIGALYGTFGFLRLLQTQKPIASLNISTSPKIKNRHLDNWEGTRLYAGNNAAGTGGLNGENGTIFNFAATGASATRNLPVILDRYIVVARALASLGINGFEINLVNANNVYLTSAYIAQEAALADALRPYGVKISLAINYTAPTDTRFAPDVLTNQQLDPHSAAFRGWWTRKAQQLQAAIPDFMGFTVKANSEGQPGPQDFGYDHGDGANGIASAVSALGMKVFWRTFVYNADVDNDRLKRAYLEFNYIDDEPQPDGTKGRFEDNVFLQTKNGPLDFQGREPIHPMLGRMENTNQALELQVTQEYTGQNKMLTFLAPMWEEALKSDTYATNAPADKRLVGNIVDGSAQGHKDTAIVGVANLGNADNLTGNHFSQANLYAFGRQAWDWTLKSDDIAREWVRMTWTNDAHAVDTIVQMMMGSREALVSYQTPLGVAHQFRSSDHYGPNPSEWVTQDDFSPVYYNKADSAGLGFDRSPTGSNFVAQYFPTLEQRYGNIATTPENLLGWFHHVPWGYRMNDGRTFWDELVYRYQMGVEYVTWMRETWDTLQPYIGTRRFGEVKSKLATHEADAATWRDTLIGYWQEFSQREVPVDGGPLSAKIVVGGKELGGFNLSAAAYSIPVAAGASPAITAVKTADPATHAEIVTQATTVPGQAVVKVTKDDFFGPIVKNYVFNLVPDTTLAGLRVNGTSLSLKPQVLSYNAVLPKGVTTIAKVEATAADPAATVVVEPATAIDGQAKVTVTNGAASTVYTVNLDVANTGSDEFTGAGLGSQWHLVRPDDSRWRVAGGSLVITAQNGDLQGTANTAKNLALQDVNGDWVTDSKLVFSRPLANNNEQGGIIAYANDNNYVKLAWEMSASTQPINRLRVVVIREQNGTATTLQVTGADAQRIVGANGAIWLRLAKSGGTYKAYYSTDGSVYRFMGSTTLNVEATQAGVVAFNRGGTSTDLDVAFDHFRIASVGDPVPVATMADGAVNATVPATLALTLGTPASFGPFTAGVAKDYTASTTADIVSTAGDAALTVSDPGHLTNGTFSLPSPLEVSFSKSAWTAPVSHDAVTIGFKQHIGATDALRTGAYSKTLTFTLSTTTP</sequence>
<dbReference type="InterPro" id="IPR029018">
    <property type="entry name" value="Hex-like_dom2"/>
</dbReference>
<dbReference type="SUPFAM" id="SSF49899">
    <property type="entry name" value="Concanavalin A-like lectins/glucanases"/>
    <property type="match status" value="1"/>
</dbReference>
<feature type="domain" description="Beta-xylosidase C-terminal Concanavalin A-like" evidence="12">
    <location>
        <begin position="931"/>
        <end position="1097"/>
    </location>
</feature>
<dbReference type="Proteomes" id="UP001149140">
    <property type="component" value="Unassembled WGS sequence"/>
</dbReference>
<accession>A0A9X3MMR4</accession>
<feature type="signal peptide" evidence="8">
    <location>
        <begin position="1"/>
        <end position="27"/>
    </location>
</feature>
<keyword evidence="2 7" id="KW-0858">Xylan degradation</keyword>
<keyword evidence="5 7" id="KW-0326">Glycosidase</keyword>
<dbReference type="InterPro" id="IPR037054">
    <property type="entry name" value="A-glucoronidase_C_sf"/>
</dbReference>
<evidence type="ECO:0000259" key="9">
    <source>
        <dbReference type="Pfam" id="PF03648"/>
    </source>
</evidence>
<dbReference type="InterPro" id="IPR011100">
    <property type="entry name" value="Glyco_hydro_67_cat"/>
</dbReference>
<evidence type="ECO:0000259" key="11">
    <source>
        <dbReference type="Pfam" id="PF07488"/>
    </source>
</evidence>
<name>A0A9X3MMR4_9ACTN</name>
<dbReference type="InterPro" id="IPR011099">
    <property type="entry name" value="Glyco_hydro_67_C"/>
</dbReference>
<dbReference type="AlphaFoldDB" id="A0A9X3MMR4"/>
<feature type="chain" id="PRO_5040989411" description="Xylan alpha-1,2-glucuronidase" evidence="8">
    <location>
        <begin position="28"/>
        <end position="1259"/>
    </location>
</feature>
<evidence type="ECO:0000256" key="2">
    <source>
        <dbReference type="ARBA" id="ARBA00022651"/>
    </source>
</evidence>
<comment type="subunit">
    <text evidence="7">Homodimer.</text>
</comment>
<gene>
    <name evidence="13" type="ORF">OM076_02095</name>
</gene>
<keyword evidence="6 7" id="KW-0624">Polysaccharide degradation</keyword>
<dbReference type="Pfam" id="PF03648">
    <property type="entry name" value="Glyco_hydro_67N"/>
    <property type="match status" value="1"/>
</dbReference>
<keyword evidence="8" id="KW-0732">Signal</keyword>
<dbReference type="EMBL" id="JAPDOD010000001">
    <property type="protein sequence ID" value="MDA0159042.1"/>
    <property type="molecule type" value="Genomic_DNA"/>
</dbReference>
<dbReference type="EC" id="3.2.1.131" evidence="7"/>
<evidence type="ECO:0000256" key="6">
    <source>
        <dbReference type="ARBA" id="ARBA00023326"/>
    </source>
</evidence>
<dbReference type="InterPro" id="IPR041542">
    <property type="entry name" value="GH43_C2"/>
</dbReference>
<evidence type="ECO:0000259" key="10">
    <source>
        <dbReference type="Pfam" id="PF07477"/>
    </source>
</evidence>
<protein>
    <recommendedName>
        <fullName evidence="7">Xylan alpha-1,2-glucuronidase</fullName>
        <ecNumber evidence="7">3.2.1.131</ecNumber>
    </recommendedName>
</protein>
<evidence type="ECO:0000256" key="4">
    <source>
        <dbReference type="ARBA" id="ARBA00023277"/>
    </source>
</evidence>
<keyword evidence="14" id="KW-1185">Reference proteome</keyword>
<dbReference type="GO" id="GO:0045493">
    <property type="term" value="P:xylan catabolic process"/>
    <property type="evidence" value="ECO:0007669"/>
    <property type="project" value="UniProtKB-KW"/>
</dbReference>
<feature type="domain" description="Glycosyl hydrolase family 67 C-terminal" evidence="10">
    <location>
        <begin position="539"/>
        <end position="760"/>
    </location>
</feature>
<evidence type="ECO:0000256" key="5">
    <source>
        <dbReference type="ARBA" id="ARBA00023295"/>
    </source>
</evidence>
<keyword evidence="3 7" id="KW-0378">Hydrolase</keyword>
<comment type="catalytic activity">
    <reaction evidence="7">
        <text>Hydrolysis of (1-&gt;2)-alpha-D-(4-O-methyl)glucuronosyl links in the main chain of hardwood xylans.</text>
        <dbReference type="EC" id="3.2.1.131"/>
    </reaction>
</comment>
<reference evidence="13" key="1">
    <citation type="submission" date="2022-10" db="EMBL/GenBank/DDBJ databases">
        <title>The WGS of Solirubrobacter ginsenosidimutans DSM 21036.</title>
        <authorList>
            <person name="Jiang Z."/>
        </authorList>
    </citation>
    <scope>NUCLEOTIDE SEQUENCE</scope>
    <source>
        <strain evidence="13">DSM 21036</strain>
    </source>
</reference>
<proteinExistence type="inferred from homology"/>
<dbReference type="InterPro" id="IPR017853">
    <property type="entry name" value="GH"/>
</dbReference>
<dbReference type="GO" id="GO:0033939">
    <property type="term" value="F:xylan alpha-1,2-glucuronosidase activity"/>
    <property type="evidence" value="ECO:0007669"/>
    <property type="project" value="UniProtKB-EC"/>
</dbReference>
<dbReference type="Gene3D" id="3.30.379.10">
    <property type="entry name" value="Chitobiase/beta-hexosaminidase domain 2-like"/>
    <property type="match status" value="1"/>
</dbReference>
<evidence type="ECO:0000256" key="7">
    <source>
        <dbReference type="RuleBase" id="RU361198"/>
    </source>
</evidence>
<keyword evidence="4 7" id="KW-0119">Carbohydrate metabolism</keyword>
<dbReference type="Gene3D" id="2.60.120.200">
    <property type="match status" value="1"/>
</dbReference>
<dbReference type="SUPFAM" id="SSF55545">
    <property type="entry name" value="beta-N-acetylhexosaminidase-like domain"/>
    <property type="match status" value="1"/>
</dbReference>
<evidence type="ECO:0000256" key="8">
    <source>
        <dbReference type="SAM" id="SignalP"/>
    </source>
</evidence>
<comment type="similarity">
    <text evidence="1 7">Belongs to the glycosyl hydrolase 67 family.</text>
</comment>
<dbReference type="SUPFAM" id="SSF51445">
    <property type="entry name" value="(Trans)glycosidases"/>
    <property type="match status" value="1"/>
</dbReference>
<dbReference type="PANTHER" id="PTHR39207">
    <property type="entry name" value="ALPHA-GLUCURONIDASE A"/>
    <property type="match status" value="1"/>
</dbReference>
<dbReference type="Gene3D" id="3.20.20.80">
    <property type="entry name" value="Glycosidases"/>
    <property type="match status" value="1"/>
</dbReference>
<comment type="caution">
    <text evidence="13">The sequence shown here is derived from an EMBL/GenBank/DDBJ whole genome shotgun (WGS) entry which is preliminary data.</text>
</comment>
<dbReference type="GO" id="GO:0046559">
    <property type="term" value="F:alpha-glucuronidase activity"/>
    <property type="evidence" value="ECO:0007669"/>
    <property type="project" value="InterPro"/>
</dbReference>
<organism evidence="13 14">
    <name type="scientific">Solirubrobacter ginsenosidimutans</name>
    <dbReference type="NCBI Taxonomy" id="490573"/>
    <lineage>
        <taxon>Bacteria</taxon>
        <taxon>Bacillati</taxon>
        <taxon>Actinomycetota</taxon>
        <taxon>Thermoleophilia</taxon>
        <taxon>Solirubrobacterales</taxon>
        <taxon>Solirubrobacteraceae</taxon>
        <taxon>Solirubrobacter</taxon>
    </lineage>
</organism>
<feature type="domain" description="Glycosyl hydrolase family 67 catalytic" evidence="11">
    <location>
        <begin position="186"/>
        <end position="537"/>
    </location>
</feature>
<dbReference type="PANTHER" id="PTHR39207:SF1">
    <property type="entry name" value="ALPHA-GLUCURONIDASE A"/>
    <property type="match status" value="1"/>
</dbReference>
<evidence type="ECO:0000259" key="12">
    <source>
        <dbReference type="Pfam" id="PF17851"/>
    </source>
</evidence>
<dbReference type="Pfam" id="PF07477">
    <property type="entry name" value="Glyco_hydro_67C"/>
    <property type="match status" value="1"/>
</dbReference>
<evidence type="ECO:0000256" key="3">
    <source>
        <dbReference type="ARBA" id="ARBA00022801"/>
    </source>
</evidence>
<evidence type="ECO:0000313" key="13">
    <source>
        <dbReference type="EMBL" id="MDA0159042.1"/>
    </source>
</evidence>
<dbReference type="InterPro" id="IPR005154">
    <property type="entry name" value="Glyco_hydro_67_aGlcAse_N"/>
</dbReference>